<sequence>MVQQGDSMVLMQTSMKPWQVDADLSYSGEGWWLLMLQRDIDEMKAEGIRVGAHVTQLVLRMEAFAANAMTLARGQSIDRLAILNAVLQSYASEVSDETSDRADEWAERWQQWMQCYILPRGHASLDEEAIIVDESQVEEAEASEDFSAQQVAVLQKYLMANRKRRQEEIGRRKRAETERVWDDWAMFIELNRKSPRPRTRERTFVVKDMVRDVGVQTGHSNASSSTDAWRPLAGGGNVVPANASNCSMVRAKDEETTEEWTPQSKGRKAKRVQALLVEGEAEKVDTCQVDSCGVKLVEGPGAARDGCSGNLVQEAAEEDRAVRAAVVHGDMEASQGVVAGSDGVSAVGEARDGDVALAAADGNGPVHTAVVGGEMEVSLSLVVGIDGMSEVGDAPDGVVASSALVRDGDGAAATVVDDEGVSGETEGMAGLMFEN</sequence>
<accession>A0A812TSF5</accession>
<reference evidence="1" key="1">
    <citation type="submission" date="2021-02" db="EMBL/GenBank/DDBJ databases">
        <authorList>
            <person name="Dougan E. K."/>
            <person name="Rhodes N."/>
            <person name="Thang M."/>
            <person name="Chan C."/>
        </authorList>
    </citation>
    <scope>NUCLEOTIDE SEQUENCE</scope>
</reference>
<keyword evidence="2" id="KW-1185">Reference proteome</keyword>
<dbReference type="AlphaFoldDB" id="A0A812TSF5"/>
<evidence type="ECO:0000313" key="2">
    <source>
        <dbReference type="Proteomes" id="UP000649617"/>
    </source>
</evidence>
<comment type="caution">
    <text evidence="1">The sequence shown here is derived from an EMBL/GenBank/DDBJ whole genome shotgun (WGS) entry which is preliminary data.</text>
</comment>
<proteinExistence type="predicted"/>
<feature type="non-terminal residue" evidence="1">
    <location>
        <position position="1"/>
    </location>
</feature>
<dbReference type="Proteomes" id="UP000649617">
    <property type="component" value="Unassembled WGS sequence"/>
</dbReference>
<gene>
    <name evidence="1" type="ORF">SPIL2461_LOCUS14287</name>
</gene>
<dbReference type="EMBL" id="CAJNIZ010032824">
    <property type="protein sequence ID" value="CAE7540102.1"/>
    <property type="molecule type" value="Genomic_DNA"/>
</dbReference>
<organism evidence="1 2">
    <name type="scientific">Symbiodinium pilosum</name>
    <name type="common">Dinoflagellate</name>
    <dbReference type="NCBI Taxonomy" id="2952"/>
    <lineage>
        <taxon>Eukaryota</taxon>
        <taxon>Sar</taxon>
        <taxon>Alveolata</taxon>
        <taxon>Dinophyceae</taxon>
        <taxon>Suessiales</taxon>
        <taxon>Symbiodiniaceae</taxon>
        <taxon>Symbiodinium</taxon>
    </lineage>
</organism>
<evidence type="ECO:0000313" key="1">
    <source>
        <dbReference type="EMBL" id="CAE7540102.1"/>
    </source>
</evidence>
<protein>
    <submittedName>
        <fullName evidence="1">Uncharacterized protein</fullName>
    </submittedName>
</protein>
<name>A0A812TSF5_SYMPI</name>